<keyword evidence="1" id="KW-0812">Transmembrane</keyword>
<keyword evidence="1" id="KW-1133">Transmembrane helix</keyword>
<evidence type="ECO:0000256" key="1">
    <source>
        <dbReference type="SAM" id="Phobius"/>
    </source>
</evidence>
<keyword evidence="2" id="KW-0732">Signal</keyword>
<name>A0ABT0B5X3_9SPHN</name>
<comment type="caution">
    <text evidence="3">The sequence shown here is derived from an EMBL/GenBank/DDBJ whole genome shotgun (WGS) entry which is preliminary data.</text>
</comment>
<evidence type="ECO:0000313" key="3">
    <source>
        <dbReference type="EMBL" id="MCJ2180446.1"/>
    </source>
</evidence>
<feature type="chain" id="PRO_5047135273" evidence="2">
    <location>
        <begin position="21"/>
        <end position="73"/>
    </location>
</feature>
<proteinExistence type="predicted"/>
<organism evidence="3 4">
    <name type="scientific">Novosphingobium album</name>
    <name type="common">ex Hu et al. 2023</name>
    <dbReference type="NCBI Taxonomy" id="2930093"/>
    <lineage>
        <taxon>Bacteria</taxon>
        <taxon>Pseudomonadati</taxon>
        <taxon>Pseudomonadota</taxon>
        <taxon>Alphaproteobacteria</taxon>
        <taxon>Sphingomonadales</taxon>
        <taxon>Sphingomonadaceae</taxon>
        <taxon>Novosphingobium</taxon>
    </lineage>
</organism>
<dbReference type="Proteomes" id="UP001162880">
    <property type="component" value="Unassembled WGS sequence"/>
</dbReference>
<keyword evidence="4" id="KW-1185">Reference proteome</keyword>
<gene>
    <name evidence="3" type="ORF">MTR64_17880</name>
</gene>
<evidence type="ECO:0000256" key="2">
    <source>
        <dbReference type="SAM" id="SignalP"/>
    </source>
</evidence>
<reference evidence="3" key="1">
    <citation type="submission" date="2022-03" db="EMBL/GenBank/DDBJ databases">
        <title>Identification of a novel bacterium isolated from mangrove sediments.</title>
        <authorList>
            <person name="Pan X."/>
        </authorList>
    </citation>
    <scope>NUCLEOTIDE SEQUENCE</scope>
    <source>
        <strain evidence="3">B2580</strain>
    </source>
</reference>
<dbReference type="EMBL" id="JALHLE010000033">
    <property type="protein sequence ID" value="MCJ2180446.1"/>
    <property type="molecule type" value="Genomic_DNA"/>
</dbReference>
<feature type="transmembrane region" description="Helical" evidence="1">
    <location>
        <begin position="46"/>
        <end position="67"/>
    </location>
</feature>
<feature type="signal peptide" evidence="2">
    <location>
        <begin position="1"/>
        <end position="20"/>
    </location>
</feature>
<protein>
    <submittedName>
        <fullName evidence="3">Uncharacterized protein</fullName>
    </submittedName>
</protein>
<sequence length="73" mass="6855">MSKLLAAVAVSSLFATPALANTAAPLSIAKVASVKASTSAKKSNKMTGTVVAVIAGAVVIGGVVAAASGSDSP</sequence>
<evidence type="ECO:0000313" key="4">
    <source>
        <dbReference type="Proteomes" id="UP001162880"/>
    </source>
</evidence>
<keyword evidence="1" id="KW-0472">Membrane</keyword>
<dbReference type="RefSeq" id="WP_243995866.1">
    <property type="nucleotide sequence ID" value="NZ_JALHLE010000033.1"/>
</dbReference>
<accession>A0ABT0B5X3</accession>